<dbReference type="Gene3D" id="3.40.220.10">
    <property type="entry name" value="Leucine Aminopeptidase, subunit E, domain 1"/>
    <property type="match status" value="1"/>
</dbReference>
<evidence type="ECO:0000256" key="1">
    <source>
        <dbReference type="ARBA" id="ARBA00035885"/>
    </source>
</evidence>
<keyword evidence="4" id="KW-1185">Reference proteome</keyword>
<dbReference type="PROSITE" id="PS51154">
    <property type="entry name" value="MACRO"/>
    <property type="match status" value="1"/>
</dbReference>
<comment type="catalytic activity">
    <reaction evidence="1">
        <text>an N-(ADP-alpha-D-ribosyl)-thymidine in DNA + H2O = a thymidine in DNA + ADP-D-ribose</text>
        <dbReference type="Rhea" id="RHEA:71655"/>
        <dbReference type="Rhea" id="RHEA-COMP:13556"/>
        <dbReference type="Rhea" id="RHEA-COMP:18051"/>
        <dbReference type="ChEBI" id="CHEBI:15377"/>
        <dbReference type="ChEBI" id="CHEBI:57967"/>
        <dbReference type="ChEBI" id="CHEBI:137386"/>
        <dbReference type="ChEBI" id="CHEBI:191199"/>
    </reaction>
    <physiologicalReaction direction="left-to-right" evidence="1">
        <dbReference type="Rhea" id="RHEA:71656"/>
    </physiologicalReaction>
</comment>
<dbReference type="Proteomes" id="UP001652445">
    <property type="component" value="Unassembled WGS sequence"/>
</dbReference>
<dbReference type="RefSeq" id="WP_262683762.1">
    <property type="nucleotide sequence ID" value="NZ_JAOQIO010000022.1"/>
</dbReference>
<proteinExistence type="predicted"/>
<protein>
    <submittedName>
        <fullName evidence="3">Macro domain-containing protein</fullName>
    </submittedName>
</protein>
<evidence type="ECO:0000313" key="4">
    <source>
        <dbReference type="Proteomes" id="UP001652445"/>
    </source>
</evidence>
<dbReference type="InterPro" id="IPR002589">
    <property type="entry name" value="Macro_dom"/>
</dbReference>
<accession>A0ABT2UCL2</accession>
<evidence type="ECO:0000259" key="2">
    <source>
        <dbReference type="PROSITE" id="PS51154"/>
    </source>
</evidence>
<sequence length="156" mass="17647">MIIVTTRIVKSDLLRASEHIIAHQVNCQAVMGSGVAKQIKHHYPKVYTEYLQFCHQNKENLLGLCQFVALDQGSTKYVANLFGQQDFGRDGKKYTNDDALRNALNELCKFAKTNKYSIAFPYGIGCNRGGGDWSVVSKMINDIFKDEEVTLYKFTP</sequence>
<reference evidence="3 4" key="1">
    <citation type="submission" date="2022-09" db="EMBL/GenBank/DDBJ databases">
        <authorList>
            <person name="Han X.L."/>
            <person name="Wang Q."/>
            <person name="Lu T."/>
        </authorList>
    </citation>
    <scope>NUCLEOTIDE SEQUENCE [LARGE SCALE GENOMIC DNA]</scope>
    <source>
        <strain evidence="3 4">WQ 127069</strain>
    </source>
</reference>
<dbReference type="SMART" id="SM00506">
    <property type="entry name" value="A1pp"/>
    <property type="match status" value="1"/>
</dbReference>
<dbReference type="Pfam" id="PF01661">
    <property type="entry name" value="Macro"/>
    <property type="match status" value="1"/>
</dbReference>
<feature type="domain" description="Macro" evidence="2">
    <location>
        <begin position="1"/>
        <end position="156"/>
    </location>
</feature>
<comment type="caution">
    <text evidence="3">The sequence shown here is derived from an EMBL/GenBank/DDBJ whole genome shotgun (WGS) entry which is preliminary data.</text>
</comment>
<dbReference type="EMBL" id="JAOQIO010000022">
    <property type="protein sequence ID" value="MCU6792374.1"/>
    <property type="molecule type" value="Genomic_DNA"/>
</dbReference>
<dbReference type="PANTHER" id="PTHR12521">
    <property type="entry name" value="PROTEIN C6ORF130"/>
    <property type="match status" value="1"/>
</dbReference>
<name>A0ABT2UCL2_9BACL</name>
<dbReference type="InterPro" id="IPR050892">
    <property type="entry name" value="ADP-ribose_metab_enzymes"/>
</dbReference>
<dbReference type="PANTHER" id="PTHR12521:SF0">
    <property type="entry name" value="ADP-RIBOSE GLYCOHYDROLASE OARD1"/>
    <property type="match status" value="1"/>
</dbReference>
<dbReference type="InterPro" id="IPR043472">
    <property type="entry name" value="Macro_dom-like"/>
</dbReference>
<dbReference type="SUPFAM" id="SSF52949">
    <property type="entry name" value="Macro domain-like"/>
    <property type="match status" value="1"/>
</dbReference>
<evidence type="ECO:0000313" key="3">
    <source>
        <dbReference type="EMBL" id="MCU6792374.1"/>
    </source>
</evidence>
<organism evidence="3 4">
    <name type="scientific">Paenibacillus baimaensis</name>
    <dbReference type="NCBI Taxonomy" id="2982185"/>
    <lineage>
        <taxon>Bacteria</taxon>
        <taxon>Bacillati</taxon>
        <taxon>Bacillota</taxon>
        <taxon>Bacilli</taxon>
        <taxon>Bacillales</taxon>
        <taxon>Paenibacillaceae</taxon>
        <taxon>Paenibacillus</taxon>
    </lineage>
</organism>
<gene>
    <name evidence="3" type="ORF">OB236_09560</name>
</gene>